<proteinExistence type="predicted"/>
<dbReference type="EMBL" id="BDGG01000003">
    <property type="protein sequence ID" value="GAU96717.1"/>
    <property type="molecule type" value="Genomic_DNA"/>
</dbReference>
<comment type="caution">
    <text evidence="2">The sequence shown here is derived from an EMBL/GenBank/DDBJ whole genome shotgun (WGS) entry which is preliminary data.</text>
</comment>
<feature type="region of interest" description="Disordered" evidence="1">
    <location>
        <begin position="117"/>
        <end position="236"/>
    </location>
</feature>
<feature type="region of interest" description="Disordered" evidence="1">
    <location>
        <begin position="436"/>
        <end position="458"/>
    </location>
</feature>
<feature type="compositionally biased region" description="Polar residues" evidence="1">
    <location>
        <begin position="117"/>
        <end position="136"/>
    </location>
</feature>
<feature type="compositionally biased region" description="Polar residues" evidence="1">
    <location>
        <begin position="448"/>
        <end position="458"/>
    </location>
</feature>
<reference evidence="2 3" key="1">
    <citation type="journal article" date="2016" name="Nat. Commun.">
        <title>Extremotolerant tardigrade genome and improved radiotolerance of human cultured cells by tardigrade-unique protein.</title>
        <authorList>
            <person name="Hashimoto T."/>
            <person name="Horikawa D.D."/>
            <person name="Saito Y."/>
            <person name="Kuwahara H."/>
            <person name="Kozuka-Hata H."/>
            <person name="Shin-I T."/>
            <person name="Minakuchi Y."/>
            <person name="Ohishi K."/>
            <person name="Motoyama A."/>
            <person name="Aizu T."/>
            <person name="Enomoto A."/>
            <person name="Kondo K."/>
            <person name="Tanaka S."/>
            <person name="Hara Y."/>
            <person name="Koshikawa S."/>
            <person name="Sagara H."/>
            <person name="Miura T."/>
            <person name="Yokobori S."/>
            <person name="Miyagawa K."/>
            <person name="Suzuki Y."/>
            <person name="Kubo T."/>
            <person name="Oyama M."/>
            <person name="Kohara Y."/>
            <person name="Fujiyama A."/>
            <person name="Arakawa K."/>
            <person name="Katayama T."/>
            <person name="Toyoda A."/>
            <person name="Kunieda T."/>
        </authorList>
    </citation>
    <scope>NUCLEOTIDE SEQUENCE [LARGE SCALE GENOMIC DNA]</scope>
    <source>
        <strain evidence="2 3">YOKOZUNA-1</strain>
    </source>
</reference>
<feature type="compositionally biased region" description="Low complexity" evidence="1">
    <location>
        <begin position="137"/>
        <end position="158"/>
    </location>
</feature>
<protein>
    <submittedName>
        <fullName evidence="2">Uncharacterized protein</fullName>
    </submittedName>
</protein>
<dbReference type="AlphaFoldDB" id="A0A1D1VAG3"/>
<feature type="compositionally biased region" description="Polar residues" evidence="1">
    <location>
        <begin position="159"/>
        <end position="173"/>
    </location>
</feature>
<evidence type="ECO:0000256" key="1">
    <source>
        <dbReference type="SAM" id="MobiDB-lite"/>
    </source>
</evidence>
<feature type="compositionally biased region" description="Polar residues" evidence="1">
    <location>
        <begin position="18"/>
        <end position="28"/>
    </location>
</feature>
<evidence type="ECO:0000313" key="3">
    <source>
        <dbReference type="Proteomes" id="UP000186922"/>
    </source>
</evidence>
<name>A0A1D1VAG3_RAMVA</name>
<organism evidence="2 3">
    <name type="scientific">Ramazzottius varieornatus</name>
    <name type="common">Water bear</name>
    <name type="synonym">Tardigrade</name>
    <dbReference type="NCBI Taxonomy" id="947166"/>
    <lineage>
        <taxon>Eukaryota</taxon>
        <taxon>Metazoa</taxon>
        <taxon>Ecdysozoa</taxon>
        <taxon>Tardigrada</taxon>
        <taxon>Eutardigrada</taxon>
        <taxon>Parachela</taxon>
        <taxon>Hypsibioidea</taxon>
        <taxon>Ramazzottiidae</taxon>
        <taxon>Ramazzottius</taxon>
    </lineage>
</organism>
<keyword evidence="3" id="KW-1185">Reference proteome</keyword>
<accession>A0A1D1VAG3</accession>
<evidence type="ECO:0000313" key="2">
    <source>
        <dbReference type="EMBL" id="GAU96717.1"/>
    </source>
</evidence>
<gene>
    <name evidence="2" type="primary">RvY_08122-1</name>
    <name evidence="2" type="synonym">RvY_08122.1</name>
    <name evidence="2" type="ORF">RvY_08122</name>
</gene>
<feature type="compositionally biased region" description="Basic residues" evidence="1">
    <location>
        <begin position="374"/>
        <end position="385"/>
    </location>
</feature>
<sequence>MDSTGVFKLPLPVDNAEPTPSTSPKEETALSSCQNCKKLVVYSRKRSAAFQNVVKGLRTDYTKLHEYASNLEEELRKEKSFRGKVQQKYREQLAKSAMLTEELARVTGTLKKTAECATQTDQSSLNSVIESTNQSMPSHTSFSFSPVPSPASSPGSLSVNASDSGFSEKSASPNLPKVPTAEPKKRRRPAKKPVEIPSTKSPLPNDGLPPPKSKRRKATPNPKQPPQKEAPVLSESSLDTMAMDIDQLLGFDDVTLSVPVVQPEPTPSTVAQVDVALPASSLVPSSDILPSYVSLSPPVLTVTNKRKRPPPKKVSSVETPPSAFTSPTEAILPQMPLPKRVSVSRRKKQPVGSSINRETGGDSGDGAVIEKPKKVAKPRKPRTTKKKVEPQRNEVQLKNEVSNREVTTEDGRSSVETKELFQMISEFSFDQRILSPASPLRPDESLQETENSMSSSDIESLLRDIHTEFDVDPLVNLANLEEVSQMELPELSVYL</sequence>
<feature type="region of interest" description="Disordered" evidence="1">
    <location>
        <begin position="1"/>
        <end position="28"/>
    </location>
</feature>
<feature type="compositionally biased region" description="Polar residues" evidence="1">
    <location>
        <begin position="316"/>
        <end position="328"/>
    </location>
</feature>
<feature type="region of interest" description="Disordered" evidence="1">
    <location>
        <begin position="303"/>
        <end position="393"/>
    </location>
</feature>
<dbReference type="Proteomes" id="UP000186922">
    <property type="component" value="Unassembled WGS sequence"/>
</dbReference>